<gene>
    <name evidence="6" type="ORF">BDK92_5518</name>
</gene>
<feature type="domain" description="HTH tetR-type" evidence="5">
    <location>
        <begin position="9"/>
        <end position="69"/>
    </location>
</feature>
<keyword evidence="1" id="KW-0805">Transcription regulation</keyword>
<dbReference type="OrthoDB" id="4214267at2"/>
<feature type="DNA-binding region" description="H-T-H motif" evidence="4">
    <location>
        <begin position="32"/>
        <end position="51"/>
    </location>
</feature>
<dbReference type="PANTHER" id="PTHR47506">
    <property type="entry name" value="TRANSCRIPTIONAL REGULATORY PROTEIN"/>
    <property type="match status" value="1"/>
</dbReference>
<protein>
    <submittedName>
        <fullName evidence="6">TetR family transcriptional regulator</fullName>
    </submittedName>
</protein>
<comment type="caution">
    <text evidence="6">The sequence shown here is derived from an EMBL/GenBank/DDBJ whole genome shotgun (WGS) entry which is preliminary data.</text>
</comment>
<dbReference type="Proteomes" id="UP000277671">
    <property type="component" value="Unassembled WGS sequence"/>
</dbReference>
<dbReference type="SUPFAM" id="SSF48498">
    <property type="entry name" value="Tetracyclin repressor-like, C-terminal domain"/>
    <property type="match status" value="1"/>
</dbReference>
<dbReference type="InterPro" id="IPR001647">
    <property type="entry name" value="HTH_TetR"/>
</dbReference>
<dbReference type="PROSITE" id="PS50977">
    <property type="entry name" value="HTH_TETR_2"/>
    <property type="match status" value="1"/>
</dbReference>
<evidence type="ECO:0000313" key="7">
    <source>
        <dbReference type="Proteomes" id="UP000277671"/>
    </source>
</evidence>
<dbReference type="EMBL" id="RBKT01000001">
    <property type="protein sequence ID" value="RKR91128.1"/>
    <property type="molecule type" value="Genomic_DNA"/>
</dbReference>
<dbReference type="GO" id="GO:0003677">
    <property type="term" value="F:DNA binding"/>
    <property type="evidence" value="ECO:0007669"/>
    <property type="project" value="UniProtKB-UniRule"/>
</dbReference>
<evidence type="ECO:0000256" key="3">
    <source>
        <dbReference type="ARBA" id="ARBA00023163"/>
    </source>
</evidence>
<dbReference type="Pfam" id="PF00440">
    <property type="entry name" value="TetR_N"/>
    <property type="match status" value="1"/>
</dbReference>
<name>A0A495JRJ0_9ACTN</name>
<evidence type="ECO:0000259" key="5">
    <source>
        <dbReference type="PROSITE" id="PS50977"/>
    </source>
</evidence>
<evidence type="ECO:0000256" key="1">
    <source>
        <dbReference type="ARBA" id="ARBA00023015"/>
    </source>
</evidence>
<dbReference type="Gene3D" id="1.10.357.10">
    <property type="entry name" value="Tetracycline Repressor, domain 2"/>
    <property type="match status" value="1"/>
</dbReference>
<dbReference type="InterPro" id="IPR036271">
    <property type="entry name" value="Tet_transcr_reg_TetR-rel_C_sf"/>
</dbReference>
<organism evidence="6 7">
    <name type="scientific">Micromonospora pisi</name>
    <dbReference type="NCBI Taxonomy" id="589240"/>
    <lineage>
        <taxon>Bacteria</taxon>
        <taxon>Bacillati</taxon>
        <taxon>Actinomycetota</taxon>
        <taxon>Actinomycetes</taxon>
        <taxon>Micromonosporales</taxon>
        <taxon>Micromonosporaceae</taxon>
        <taxon>Micromonospora</taxon>
    </lineage>
</organism>
<dbReference type="SUPFAM" id="SSF46689">
    <property type="entry name" value="Homeodomain-like"/>
    <property type="match status" value="1"/>
</dbReference>
<dbReference type="AlphaFoldDB" id="A0A495JRJ0"/>
<accession>A0A495JRJ0</accession>
<keyword evidence="3" id="KW-0804">Transcription</keyword>
<keyword evidence="7" id="KW-1185">Reference proteome</keyword>
<dbReference type="PANTHER" id="PTHR47506:SF1">
    <property type="entry name" value="HTH-TYPE TRANSCRIPTIONAL REGULATOR YJDC"/>
    <property type="match status" value="1"/>
</dbReference>
<keyword evidence="2 4" id="KW-0238">DNA-binding</keyword>
<evidence type="ECO:0000256" key="2">
    <source>
        <dbReference type="ARBA" id="ARBA00023125"/>
    </source>
</evidence>
<evidence type="ECO:0000256" key="4">
    <source>
        <dbReference type="PROSITE-ProRule" id="PRU00335"/>
    </source>
</evidence>
<reference evidence="6 7" key="1">
    <citation type="submission" date="2018-10" db="EMBL/GenBank/DDBJ databases">
        <title>Sequencing the genomes of 1000 actinobacteria strains.</title>
        <authorList>
            <person name="Klenk H.-P."/>
        </authorList>
    </citation>
    <scope>NUCLEOTIDE SEQUENCE [LARGE SCALE GENOMIC DNA]</scope>
    <source>
        <strain evidence="6 7">DSM 45175</strain>
    </source>
</reference>
<sequence>MPAKVTGSASPRERLLLAADQLFYAEGVHSVGIDRVIEHAGVAKATLYNAYGSKDELVRAYLSRRQEARQARVARKLDGLESPRERLLAIFDALGDAIAQPDFRGCAFVNASAELAPGSRASEVCDSSRAWLRTLFRDLAREAGATEPDGLARQMVLLYDGASVAALTDHDLAAAGAARDVAATLVDAATGR</sequence>
<proteinExistence type="predicted"/>
<dbReference type="RefSeq" id="WP_121159275.1">
    <property type="nucleotide sequence ID" value="NZ_RBKT01000001.1"/>
</dbReference>
<evidence type="ECO:0000313" key="6">
    <source>
        <dbReference type="EMBL" id="RKR91128.1"/>
    </source>
</evidence>
<dbReference type="PRINTS" id="PR00455">
    <property type="entry name" value="HTHTETR"/>
</dbReference>
<dbReference type="InterPro" id="IPR009057">
    <property type="entry name" value="Homeodomain-like_sf"/>
</dbReference>